<name>A0A6P6UNL3_COFAR</name>
<sequence>MVLDSIVMLEIWMLQAKREHFFGEGISHVEAKDYDYRGRGQFPGVFTVQPSLETYDKGKDEAEEETDNGEHQYKIGGDNVFASGPINPPPDLYTYVEGGGLSGIDATYAAATLDQKKAIL</sequence>
<dbReference type="RefSeq" id="XP_027091931.1">
    <property type="nucleotide sequence ID" value="XM_027236130.1"/>
</dbReference>
<reference evidence="2" key="2">
    <citation type="submission" date="2025-04" db="UniProtKB">
        <authorList>
            <consortium name="RefSeq"/>
        </authorList>
    </citation>
    <scope>IDENTIFICATION</scope>
    <source>
        <tissue evidence="2 3">Leaves</tissue>
    </source>
</reference>
<organism evidence="1 2">
    <name type="scientific">Coffea arabica</name>
    <name type="common">Arabian coffee</name>
    <dbReference type="NCBI Taxonomy" id="13443"/>
    <lineage>
        <taxon>Eukaryota</taxon>
        <taxon>Viridiplantae</taxon>
        <taxon>Streptophyta</taxon>
        <taxon>Embryophyta</taxon>
        <taxon>Tracheophyta</taxon>
        <taxon>Spermatophyta</taxon>
        <taxon>Magnoliopsida</taxon>
        <taxon>eudicotyledons</taxon>
        <taxon>Gunneridae</taxon>
        <taxon>Pentapetalae</taxon>
        <taxon>asterids</taxon>
        <taxon>lamiids</taxon>
        <taxon>Gentianales</taxon>
        <taxon>Rubiaceae</taxon>
        <taxon>Ixoroideae</taxon>
        <taxon>Gardenieae complex</taxon>
        <taxon>Bertiereae - Coffeeae clade</taxon>
        <taxon>Coffeeae</taxon>
        <taxon>Coffea</taxon>
    </lineage>
</organism>
<dbReference type="RefSeq" id="XP_071924206.1">
    <property type="nucleotide sequence ID" value="XM_072068105.1"/>
</dbReference>
<dbReference type="Proteomes" id="UP001652660">
    <property type="component" value="Chromosome 10e"/>
</dbReference>
<evidence type="ECO:0000313" key="2">
    <source>
        <dbReference type="RefSeq" id="XP_027091931.1"/>
    </source>
</evidence>
<gene>
    <name evidence="2 3" type="primary">LOC113712638</name>
</gene>
<dbReference type="AlphaFoldDB" id="A0A6P6UNL3"/>
<evidence type="ECO:0000313" key="1">
    <source>
        <dbReference type="Proteomes" id="UP001652660"/>
    </source>
</evidence>
<reference evidence="1" key="1">
    <citation type="journal article" date="2025" name="Foods">
        <title>Unveiling the Microbial Signatures of Arabica Coffee Cherries: Insights into Ripeness Specific Diversity, Functional Traits, and Implications for Quality and Safety.</title>
        <authorList>
            <consortium name="RefSeq"/>
            <person name="Tenea G.N."/>
            <person name="Cifuentes V."/>
            <person name="Reyes P."/>
            <person name="Cevallos-Vallejos M."/>
        </authorList>
    </citation>
    <scope>NUCLEOTIDE SEQUENCE [LARGE SCALE GENOMIC DNA]</scope>
</reference>
<keyword evidence="1" id="KW-1185">Reference proteome</keyword>
<dbReference type="GeneID" id="113712638"/>
<evidence type="ECO:0000313" key="3">
    <source>
        <dbReference type="RefSeq" id="XP_071924206.1"/>
    </source>
</evidence>
<protein>
    <submittedName>
        <fullName evidence="2">Uncharacterized protein LOC113712638 isoform X3</fullName>
    </submittedName>
</protein>
<proteinExistence type="predicted"/>
<accession>A0A6P6UNL3</accession>